<evidence type="ECO:0000313" key="2">
    <source>
        <dbReference type="EMBL" id="UPL20198.1"/>
    </source>
</evidence>
<protein>
    <submittedName>
        <fullName evidence="2">Uncharacterized protein</fullName>
    </submittedName>
</protein>
<dbReference type="Proteomes" id="UP000830925">
    <property type="component" value="Chromosome"/>
</dbReference>
<dbReference type="InterPro" id="IPR058003">
    <property type="entry name" value="Phage_gp12"/>
</dbReference>
<dbReference type="Pfam" id="PF25675">
    <property type="entry name" value="Phage_nozzle"/>
    <property type="match status" value="1"/>
</dbReference>
<evidence type="ECO:0000256" key="1">
    <source>
        <dbReference type="SAM" id="MobiDB-lite"/>
    </source>
</evidence>
<reference evidence="2" key="1">
    <citation type="submission" date="2022-04" db="EMBL/GenBank/DDBJ databases">
        <title>Genomic mining of Alcaligenes faecalis D334 producing ectoin and derivatives.</title>
        <authorList>
            <person name="Doan V.T."/>
            <person name="Quach N.T."/>
            <person name="Vu T.-H.-N."/>
            <person name="Phi Q.-T."/>
        </authorList>
    </citation>
    <scope>NUCLEOTIDE SEQUENCE</scope>
    <source>
        <strain evidence="2">D334</strain>
    </source>
</reference>
<organism evidence="2 3">
    <name type="scientific">Alcaligenes faecalis</name>
    <dbReference type="NCBI Taxonomy" id="511"/>
    <lineage>
        <taxon>Bacteria</taxon>
        <taxon>Pseudomonadati</taxon>
        <taxon>Pseudomonadota</taxon>
        <taxon>Betaproteobacteria</taxon>
        <taxon>Burkholderiales</taxon>
        <taxon>Alcaligenaceae</taxon>
        <taxon>Alcaligenes</taxon>
    </lineage>
</organism>
<gene>
    <name evidence="2" type="ORF">MXF72_12260</name>
</gene>
<feature type="region of interest" description="Disordered" evidence="1">
    <location>
        <begin position="696"/>
        <end position="716"/>
    </location>
</feature>
<dbReference type="AlphaFoldDB" id="A0AAE9H575"/>
<accession>A0AAE9H575</accession>
<proteinExistence type="predicted"/>
<dbReference type="EMBL" id="CP095873">
    <property type="protein sequence ID" value="UPL20198.1"/>
    <property type="molecule type" value="Genomic_DNA"/>
</dbReference>
<sequence>MAKETPILQTFDGGEMSPLMGGRTDLAKYFNSCSVLQNFLPLVQGPLVRRGGTQFINPVKAGRAWLLRFQVSERVSYMLEIGPYYIRFYTGRGLLAPGGVPVEVTTPYSAKDLTDSNGLFSIRAVQSADTMYLFHSRHQPRKLLRTTETTFTLATVEFANGPFDDLNTNKNVTVRSSATTGQVDLTASASLFQSWHVGHLFMIETDDIASVRPWGVYQEVVVGDYRRVDNRVYICTAVGPDDDEGPQVTGNVTPIHTEGKAWDGDGQPLPNDQRGAIGVEWQFLHAGYGIVKIEGVNSDTQAVGSVVGRLPNDVVSQGSWKWANPLFTSQSGFPEHGAFWRNRLVLVRGRKIAMSVTGDFENFEAKQAGEVETDSAIIQTLNARQINRAVWVVESDELIIGTDGDEWLVGPIQGSQAVGPANVRAERRTSYGSRSIVPVEVGGRILFIQASGQKLRDYVFDYDTNNYASNDTTKLAEHILRAGAIDLTYQQEPDSIVWVARADGVLVGCTYDQEPGRSDVYAWHPHPMVNGWVESVETMPAPNGMGSDLWLIVRREVNGQTVRYVELLRNPLGSQEDHIEAFYVDCGLTYRGPEASTISGLDHLEGQTVQALVDGAASPDRVVTNGAIELQYPGSVVHVGLPAPCAMASMGIEAGATNGTAQGKIKRITNVIVRMYRSLGGNIGPSPDNLETMNFRRPSQRMNNPPPLYSGDSEPIPWRGGYERTARIWYTNDQPLPVTLLALMPVVGTQDDR</sequence>
<name>A0AAE9H575_ALCFA</name>
<evidence type="ECO:0000313" key="3">
    <source>
        <dbReference type="Proteomes" id="UP000830925"/>
    </source>
</evidence>
<dbReference type="RefSeq" id="WP_247965709.1">
    <property type="nucleotide sequence ID" value="NZ_CP095873.1"/>
</dbReference>